<dbReference type="InterPro" id="IPR016084">
    <property type="entry name" value="Haem_Oase-like_multi-hlx"/>
</dbReference>
<protein>
    <submittedName>
        <fullName evidence="2">Biliverdin-producing heme oxygenase</fullName>
    </submittedName>
</protein>
<dbReference type="CDD" id="cd19166">
    <property type="entry name" value="HemeO-bac"/>
    <property type="match status" value="1"/>
</dbReference>
<dbReference type="EMBL" id="BMIQ01000002">
    <property type="protein sequence ID" value="GGD96977.1"/>
    <property type="molecule type" value="Genomic_DNA"/>
</dbReference>
<reference evidence="2" key="1">
    <citation type="journal article" date="2014" name="Int. J. Syst. Evol. Microbiol.">
        <title>Complete genome sequence of Corynebacterium casei LMG S-19264T (=DSM 44701T), isolated from a smear-ripened cheese.</title>
        <authorList>
            <consortium name="US DOE Joint Genome Institute (JGI-PGF)"/>
            <person name="Walter F."/>
            <person name="Albersmeier A."/>
            <person name="Kalinowski J."/>
            <person name="Ruckert C."/>
        </authorList>
    </citation>
    <scope>NUCLEOTIDE SEQUENCE</scope>
    <source>
        <strain evidence="2">CGMCC 1.15367</strain>
    </source>
</reference>
<dbReference type="InterPro" id="IPR016053">
    <property type="entry name" value="Haem_Oase-like"/>
</dbReference>
<sequence length="213" mass="22943">MFDPSPAATRGQEPEPGTGLRHRLRLETRLAHERLDAGFARIGEPDGGGGDYARFLIVNEACLGAIEPLLAASGVFRHFGDGAAAFRHEAARRDLAAMKLRPIVVSPFPLPRPSIAEAVGVTYVLEGSRLGARLILKRLRAAEEDGKPSAIATSFLEAAGQPTRFRAFLDAAEMLVATGADSDRAVDAANRTFDYFLEAMRTADRAQNGMRVI</sequence>
<evidence type="ECO:0000313" key="3">
    <source>
        <dbReference type="Proteomes" id="UP000644699"/>
    </source>
</evidence>
<dbReference type="AlphaFoldDB" id="A0A917E2I7"/>
<evidence type="ECO:0000256" key="1">
    <source>
        <dbReference type="SAM" id="MobiDB-lite"/>
    </source>
</evidence>
<organism evidence="2 3">
    <name type="scientific">Aureimonas endophytica</name>
    <dbReference type="NCBI Taxonomy" id="2027858"/>
    <lineage>
        <taxon>Bacteria</taxon>
        <taxon>Pseudomonadati</taxon>
        <taxon>Pseudomonadota</taxon>
        <taxon>Alphaproteobacteria</taxon>
        <taxon>Hyphomicrobiales</taxon>
        <taxon>Aurantimonadaceae</taxon>
        <taxon>Aureimonas</taxon>
    </lineage>
</organism>
<dbReference type="SUPFAM" id="SSF48613">
    <property type="entry name" value="Heme oxygenase-like"/>
    <property type="match status" value="1"/>
</dbReference>
<dbReference type="GO" id="GO:0004392">
    <property type="term" value="F:heme oxygenase (decyclizing) activity"/>
    <property type="evidence" value="ECO:0007669"/>
    <property type="project" value="InterPro"/>
</dbReference>
<dbReference type="Pfam" id="PF01126">
    <property type="entry name" value="Heme_oxygenase"/>
    <property type="match status" value="1"/>
</dbReference>
<dbReference type="RefSeq" id="WP_188907582.1">
    <property type="nucleotide sequence ID" value="NZ_BMIQ01000002.1"/>
</dbReference>
<gene>
    <name evidence="2" type="ORF">GCM10011390_14670</name>
</gene>
<keyword evidence="3" id="KW-1185">Reference proteome</keyword>
<comment type="caution">
    <text evidence="2">The sequence shown here is derived from an EMBL/GenBank/DDBJ whole genome shotgun (WGS) entry which is preliminary data.</text>
</comment>
<name>A0A917E2I7_9HYPH</name>
<proteinExistence type="predicted"/>
<dbReference type="GO" id="GO:0006788">
    <property type="term" value="P:heme oxidation"/>
    <property type="evidence" value="ECO:0007669"/>
    <property type="project" value="InterPro"/>
</dbReference>
<dbReference type="Proteomes" id="UP000644699">
    <property type="component" value="Unassembled WGS sequence"/>
</dbReference>
<accession>A0A917E2I7</accession>
<feature type="region of interest" description="Disordered" evidence="1">
    <location>
        <begin position="1"/>
        <end position="21"/>
    </location>
</feature>
<evidence type="ECO:0000313" key="2">
    <source>
        <dbReference type="EMBL" id="GGD96977.1"/>
    </source>
</evidence>
<reference evidence="2" key="2">
    <citation type="submission" date="2020-09" db="EMBL/GenBank/DDBJ databases">
        <authorList>
            <person name="Sun Q."/>
            <person name="Zhou Y."/>
        </authorList>
    </citation>
    <scope>NUCLEOTIDE SEQUENCE</scope>
    <source>
        <strain evidence="2">CGMCC 1.15367</strain>
    </source>
</reference>
<dbReference type="Gene3D" id="1.20.910.10">
    <property type="entry name" value="Heme oxygenase-like"/>
    <property type="match status" value="1"/>
</dbReference>